<dbReference type="InterPro" id="IPR013324">
    <property type="entry name" value="RNA_pol_sigma_r3/r4-like"/>
</dbReference>
<evidence type="ECO:0000256" key="5">
    <source>
        <dbReference type="ARBA" id="ARBA00023125"/>
    </source>
</evidence>
<dbReference type="NCBIfam" id="TIGR02937">
    <property type="entry name" value="sigma70-ECF"/>
    <property type="match status" value="1"/>
</dbReference>
<dbReference type="InterPro" id="IPR007627">
    <property type="entry name" value="RNA_pol_sigma70_r2"/>
</dbReference>
<keyword evidence="8" id="KW-0614">Plasmid</keyword>
<organism evidence="8 9">
    <name type="scientific">Priestia megaterium</name>
    <name type="common">Bacillus megaterium</name>
    <dbReference type="NCBI Taxonomy" id="1404"/>
    <lineage>
        <taxon>Bacteria</taxon>
        <taxon>Bacillati</taxon>
        <taxon>Bacillota</taxon>
        <taxon>Bacilli</taxon>
        <taxon>Bacillales</taxon>
        <taxon>Bacillaceae</taxon>
        <taxon>Priestia</taxon>
    </lineage>
</organism>
<dbReference type="PROSITE" id="PS00716">
    <property type="entry name" value="SIGMA70_2"/>
    <property type="match status" value="1"/>
</dbReference>
<name>A0A6M6E6F8_PRIMG</name>
<keyword evidence="5" id="KW-0238">DNA-binding</keyword>
<dbReference type="AlphaFoldDB" id="A0A6M6E6F8"/>
<dbReference type="SUPFAM" id="SSF88946">
    <property type="entry name" value="Sigma2 domain of RNA polymerase sigma factors"/>
    <property type="match status" value="1"/>
</dbReference>
<gene>
    <name evidence="8" type="primary">rpoD</name>
    <name evidence="8" type="ORF">FDZ14_28845</name>
</gene>
<dbReference type="Pfam" id="PF04545">
    <property type="entry name" value="Sigma70_r4"/>
    <property type="match status" value="1"/>
</dbReference>
<dbReference type="Gene3D" id="1.10.220.120">
    <property type="entry name" value="Sigma-70 factor, region 1.1"/>
    <property type="match status" value="1"/>
</dbReference>
<dbReference type="PRINTS" id="PR00046">
    <property type="entry name" value="SIGMA70FCT"/>
</dbReference>
<evidence type="ECO:0000256" key="6">
    <source>
        <dbReference type="ARBA" id="ARBA00023163"/>
    </source>
</evidence>
<dbReference type="PANTHER" id="PTHR30603:SF60">
    <property type="entry name" value="RNA POLYMERASE SIGMA FACTOR RPOD"/>
    <property type="match status" value="1"/>
</dbReference>
<dbReference type="Gene3D" id="1.10.10.10">
    <property type="entry name" value="Winged helix-like DNA-binding domain superfamily/Winged helix DNA-binding domain"/>
    <property type="match status" value="2"/>
</dbReference>
<dbReference type="GO" id="GO:0003677">
    <property type="term" value="F:DNA binding"/>
    <property type="evidence" value="ECO:0007669"/>
    <property type="project" value="UniProtKB-KW"/>
</dbReference>
<dbReference type="InterPro" id="IPR009042">
    <property type="entry name" value="RNA_pol_sigma70_r1_2"/>
</dbReference>
<evidence type="ECO:0000259" key="7">
    <source>
        <dbReference type="PROSITE" id="PS00716"/>
    </source>
</evidence>
<keyword evidence="3" id="KW-0805">Transcription regulation</keyword>
<dbReference type="InterPro" id="IPR007127">
    <property type="entry name" value="RNA_pol_sigma_70_r1_1"/>
</dbReference>
<evidence type="ECO:0000256" key="3">
    <source>
        <dbReference type="ARBA" id="ARBA00023015"/>
    </source>
</evidence>
<dbReference type="Pfam" id="PF03979">
    <property type="entry name" value="Sigma70_r1_1"/>
    <property type="match status" value="1"/>
</dbReference>
<dbReference type="InterPro" id="IPR050239">
    <property type="entry name" value="Sigma-70_RNA_pol_init_factors"/>
</dbReference>
<dbReference type="InterPro" id="IPR000943">
    <property type="entry name" value="RNA_pol_sigma70"/>
</dbReference>
<dbReference type="InterPro" id="IPR007624">
    <property type="entry name" value="RNA_pol_sigma70_r3"/>
</dbReference>
<protein>
    <submittedName>
        <fullName evidence="8">RNA polymerase sigma factor RpoD</fullName>
    </submittedName>
</protein>
<dbReference type="Gene3D" id="1.20.120.1810">
    <property type="match status" value="1"/>
</dbReference>
<dbReference type="GO" id="GO:0006352">
    <property type="term" value="P:DNA-templated transcription initiation"/>
    <property type="evidence" value="ECO:0007669"/>
    <property type="project" value="InterPro"/>
</dbReference>
<dbReference type="CDD" id="cd06171">
    <property type="entry name" value="Sigma70_r4"/>
    <property type="match status" value="1"/>
</dbReference>
<dbReference type="PANTHER" id="PTHR30603">
    <property type="entry name" value="RNA POLYMERASE SIGMA FACTOR RPO"/>
    <property type="match status" value="1"/>
</dbReference>
<dbReference type="NCBIfam" id="TIGR02393">
    <property type="entry name" value="RpoD_Cterm"/>
    <property type="match status" value="1"/>
</dbReference>
<reference evidence="8 9" key="1">
    <citation type="submission" date="2019-10" db="EMBL/GenBank/DDBJ databases">
        <title>Complete genome sequences for adaption low water activity.</title>
        <authorList>
            <person name="Zhao L."/>
            <person name="Zhong J."/>
        </authorList>
    </citation>
    <scope>NUCLEOTIDE SEQUENCE [LARGE SCALE GENOMIC DNA]</scope>
    <source>
        <strain evidence="8 9">FDU301</strain>
        <plasmid evidence="9">pfdu301a</plasmid>
    </source>
</reference>
<keyword evidence="4" id="KW-0731">Sigma factor</keyword>
<dbReference type="Pfam" id="PF00140">
    <property type="entry name" value="Sigma70_r1_2"/>
    <property type="match status" value="1"/>
</dbReference>
<dbReference type="GO" id="GO:0016987">
    <property type="term" value="F:sigma factor activity"/>
    <property type="evidence" value="ECO:0007669"/>
    <property type="project" value="UniProtKB-KW"/>
</dbReference>
<feature type="domain" description="RNA polymerase sigma-70" evidence="7">
    <location>
        <begin position="327"/>
        <end position="353"/>
    </location>
</feature>
<dbReference type="InterPro" id="IPR007630">
    <property type="entry name" value="RNA_pol_sigma70_r4"/>
</dbReference>
<sequence length="367" mass="42644">MAELAPNDRAGVIQDLILKGKRNGLLRTSDIRHQLEEYNWDESKAEQVFTVLNEKMGINIVNDESETEDLREQGKIITIKDLIIEEPEQEIEIDVDDTVRMYLKKIGKYRILNAEEEKMLAKQILAGDEDSRKQLAQCNLRLVVSIAKKYINRGLDFMDLIAEGNTGLMKAIDKFDYTKGFKFSTYATWWIRQSITRAIPDQSRLIRIPVHMYDTINKLRKFNKELTQAFGREPSIKELSLKMEMTEEKVAEIYKIALDPISMETAIGDDEDSTLNEFISDDRPDPDAFTKQQMLKETIDDVLESLTPQEALVIRLRMGLDDGETKTLDQIGKIFDLTRERIRQIEERALRKLRHPSRSQKLRDFLK</sequence>
<evidence type="ECO:0000256" key="2">
    <source>
        <dbReference type="ARBA" id="ARBA00022490"/>
    </source>
</evidence>
<dbReference type="EMBL" id="CP045273">
    <property type="protein sequence ID" value="QJX80107.1"/>
    <property type="molecule type" value="Genomic_DNA"/>
</dbReference>
<dbReference type="InterPro" id="IPR013325">
    <property type="entry name" value="RNA_pol_sigma_r2"/>
</dbReference>
<geneLocation type="plasmid" evidence="9">
    <name>pfdu301a</name>
</geneLocation>
<dbReference type="Proteomes" id="UP000501076">
    <property type="component" value="Plasmid pFDU301A"/>
</dbReference>
<dbReference type="FunFam" id="1.10.601.10:FF:000001">
    <property type="entry name" value="RNA polymerase sigma factor SigA"/>
    <property type="match status" value="1"/>
</dbReference>
<dbReference type="Gene3D" id="1.10.601.10">
    <property type="entry name" value="RNA Polymerase Primary Sigma Factor"/>
    <property type="match status" value="1"/>
</dbReference>
<comment type="similarity">
    <text evidence="1">Belongs to the sigma-70 factor family.</text>
</comment>
<evidence type="ECO:0000313" key="9">
    <source>
        <dbReference type="Proteomes" id="UP000501076"/>
    </source>
</evidence>
<dbReference type="InterPro" id="IPR042189">
    <property type="entry name" value="RNA_pol_sigma_70_r1_1_sf"/>
</dbReference>
<evidence type="ECO:0000256" key="4">
    <source>
        <dbReference type="ARBA" id="ARBA00023082"/>
    </source>
</evidence>
<dbReference type="InterPro" id="IPR014284">
    <property type="entry name" value="RNA_pol_sigma-70_dom"/>
</dbReference>
<dbReference type="Pfam" id="PF04539">
    <property type="entry name" value="Sigma70_r3"/>
    <property type="match status" value="1"/>
</dbReference>
<keyword evidence="2" id="KW-0963">Cytoplasm</keyword>
<dbReference type="InterPro" id="IPR012760">
    <property type="entry name" value="RNA_pol_sigma_RpoD_C"/>
</dbReference>
<evidence type="ECO:0000313" key="8">
    <source>
        <dbReference type="EMBL" id="QJX80107.1"/>
    </source>
</evidence>
<dbReference type="SUPFAM" id="SSF88659">
    <property type="entry name" value="Sigma3 and sigma4 domains of RNA polymerase sigma factors"/>
    <property type="match status" value="2"/>
</dbReference>
<accession>A0A6M6E6F8</accession>
<keyword evidence="6" id="KW-0804">Transcription</keyword>
<dbReference type="InterPro" id="IPR036388">
    <property type="entry name" value="WH-like_DNA-bd_sf"/>
</dbReference>
<dbReference type="RefSeq" id="WP_171778089.1">
    <property type="nucleotide sequence ID" value="NZ_CP045273.1"/>
</dbReference>
<proteinExistence type="inferred from homology"/>
<dbReference type="Pfam" id="PF04542">
    <property type="entry name" value="Sigma70_r2"/>
    <property type="match status" value="1"/>
</dbReference>
<evidence type="ECO:0000256" key="1">
    <source>
        <dbReference type="ARBA" id="ARBA00007788"/>
    </source>
</evidence>